<comment type="caution">
    <text evidence="1">The sequence shown here is derived from an EMBL/GenBank/DDBJ whole genome shotgun (WGS) entry which is preliminary data.</text>
</comment>
<dbReference type="Proteomes" id="UP000248966">
    <property type="component" value="Unassembled WGS sequence"/>
</dbReference>
<dbReference type="EMBL" id="PYAA01000026">
    <property type="protein sequence ID" value="RAN98199.1"/>
    <property type="molecule type" value="Genomic_DNA"/>
</dbReference>
<gene>
    <name evidence="1" type="ORF">LAH08_04269</name>
</gene>
<name>A0A328N1N8_9ACTN</name>
<reference evidence="1 2" key="1">
    <citation type="submission" date="2018-03" db="EMBL/GenBank/DDBJ databases">
        <title>Defining the species Micromonospora saelicesensis and Micromonospora noduli under the framework of genomics.</title>
        <authorList>
            <person name="Riesco R."/>
            <person name="Trujillo M.E."/>
        </authorList>
    </citation>
    <scope>NUCLEOTIDE SEQUENCE [LARGE SCALE GENOMIC DNA]</scope>
    <source>
        <strain evidence="1 2">LAH08</strain>
    </source>
</reference>
<dbReference type="AlphaFoldDB" id="A0A328N1N8"/>
<organism evidence="1 2">
    <name type="scientific">Micromonospora noduli</name>
    <dbReference type="NCBI Taxonomy" id="709876"/>
    <lineage>
        <taxon>Bacteria</taxon>
        <taxon>Bacillati</taxon>
        <taxon>Actinomycetota</taxon>
        <taxon>Actinomycetes</taxon>
        <taxon>Micromonosporales</taxon>
        <taxon>Micromonosporaceae</taxon>
        <taxon>Micromonospora</taxon>
    </lineage>
</organism>
<evidence type="ECO:0000313" key="2">
    <source>
        <dbReference type="Proteomes" id="UP000248966"/>
    </source>
</evidence>
<accession>A0A328N1N8</accession>
<sequence length="392" mass="43731">MFAIAAIKHIPATGQVEITRTDGQTVRGKIGTTSGHDAIRESVFVPRASSLKIELVSGIILTMEIGTLLTSVNRPVVYLDQNHWIDLARYCTGSSQISEDRARVCRRITELVEAGKIILPVSGAHLVEIAKKGDRQRRDVAQVMVKHSQGWQMISPLRVRAHELHYLFGSESAGLGKSQVFTLDPDALWADDKNRRRPADRTAGTLPAEIQGLIDRITWAEALLETFVDPEPTVSDIGTEMAEKWANSFQELAIHVRNTPQARPHLRDVTRVRALSDFIQDIARAALAAGWSTEEFQQWWTLRAETEIAAVPMLGRFRELVHLRVSNADDKWHRNDLNDTLFLCTASAYADIVVGEKKMTSYLMRAEGKVPDGARLFRRLEDALPAIETAAA</sequence>
<evidence type="ECO:0000313" key="1">
    <source>
        <dbReference type="EMBL" id="RAN98199.1"/>
    </source>
</evidence>
<protein>
    <submittedName>
        <fullName evidence="1">Uncharacterized protein</fullName>
    </submittedName>
</protein>
<proteinExistence type="predicted"/>